<dbReference type="Proteomes" id="UP000267029">
    <property type="component" value="Unassembled WGS sequence"/>
</dbReference>
<keyword evidence="2" id="KW-1185">Reference proteome</keyword>
<gene>
    <name evidence="1" type="ORF">MCOS_LOCUS9145</name>
</gene>
<name>A0A0R3UN02_MESCO</name>
<accession>A0A0R3UN02</accession>
<evidence type="ECO:0000313" key="2">
    <source>
        <dbReference type="Proteomes" id="UP000267029"/>
    </source>
</evidence>
<evidence type="ECO:0000313" key="1">
    <source>
        <dbReference type="EMBL" id="VDD83142.1"/>
    </source>
</evidence>
<organism evidence="3">
    <name type="scientific">Mesocestoides corti</name>
    <name type="common">Flatworm</name>
    <dbReference type="NCBI Taxonomy" id="53468"/>
    <lineage>
        <taxon>Eukaryota</taxon>
        <taxon>Metazoa</taxon>
        <taxon>Spiralia</taxon>
        <taxon>Lophotrochozoa</taxon>
        <taxon>Platyhelminthes</taxon>
        <taxon>Cestoda</taxon>
        <taxon>Eucestoda</taxon>
        <taxon>Cyclophyllidea</taxon>
        <taxon>Mesocestoididae</taxon>
        <taxon>Mesocestoides</taxon>
    </lineage>
</organism>
<evidence type="ECO:0000313" key="3">
    <source>
        <dbReference type="WBParaSite" id="MCOS_0000914401-mRNA-1"/>
    </source>
</evidence>
<dbReference type="OrthoDB" id="5830452at2759"/>
<dbReference type="EMBL" id="UXSR01005649">
    <property type="protein sequence ID" value="VDD83142.1"/>
    <property type="molecule type" value="Genomic_DNA"/>
</dbReference>
<protein>
    <submittedName>
        <fullName evidence="1 3">Uncharacterized protein</fullName>
    </submittedName>
</protein>
<proteinExistence type="predicted"/>
<sequence length="69" mass="7862">MSDVGVEQLLERLMLMLADRQSSQATSVSTPSLDSLTNSISEFSYDPENGATFESWHWHFEDLFRVHLA</sequence>
<dbReference type="WBParaSite" id="MCOS_0000914401-mRNA-1">
    <property type="protein sequence ID" value="MCOS_0000914401-mRNA-1"/>
    <property type="gene ID" value="MCOS_0000914401"/>
</dbReference>
<reference evidence="3" key="1">
    <citation type="submission" date="2017-02" db="UniProtKB">
        <authorList>
            <consortium name="WormBaseParasite"/>
        </authorList>
    </citation>
    <scope>IDENTIFICATION</scope>
</reference>
<reference evidence="1 2" key="2">
    <citation type="submission" date="2018-10" db="EMBL/GenBank/DDBJ databases">
        <authorList>
            <consortium name="Pathogen Informatics"/>
        </authorList>
    </citation>
    <scope>NUCLEOTIDE SEQUENCE [LARGE SCALE GENOMIC DNA]</scope>
</reference>
<dbReference type="AlphaFoldDB" id="A0A0R3UN02"/>